<keyword evidence="3" id="KW-1185">Reference proteome</keyword>
<sequence>MDRSRWLALGRSLVGGAVGGSVFSLTGLPLAWMLGPLVANLLLASRGVDVAVPERLRGVFLGVMGLVLGARVTPELTHQVQEWWLSALLLVVAITCSTLVAAWWYRRRGFDGISALFSSAPGAMTAMIIMGEQSGGEPTRIAIAQSLRIVLVILLLPPLFWMLEDPATGMTRPVLELEDAWLLLGILPAIWLGKRLCLPTPELLAPLILAALVSVADVAHFSLPPVGMNIVLWVTGSAIGARFRGLSGAIFSRSLLDSTVATALALMVLAVFAELIHRLVGVPRDVALLALAPGGIGEMTILAVALNLDPVFVAFHHLLRMILLMFAAPMLARWIQHKAQRDVAKE</sequence>
<dbReference type="Proteomes" id="UP000324285">
    <property type="component" value="Chromosome"/>
</dbReference>
<feature type="transmembrane region" description="Helical" evidence="1">
    <location>
        <begin position="84"/>
        <end position="106"/>
    </location>
</feature>
<dbReference type="PANTHER" id="PTHR38457">
    <property type="entry name" value="REGULATOR ABRB-RELATED"/>
    <property type="match status" value="1"/>
</dbReference>
<dbReference type="KEGG" id="hbh:E4T21_06665"/>
<keyword evidence="1" id="KW-0472">Membrane</keyword>
<name>A0A5C1NE54_9GAMM</name>
<feature type="transmembrane region" description="Helical" evidence="1">
    <location>
        <begin position="112"/>
        <end position="129"/>
    </location>
</feature>
<dbReference type="RefSeq" id="WP_149284265.1">
    <property type="nucleotide sequence ID" value="NZ_CP038437.2"/>
</dbReference>
<proteinExistence type="predicted"/>
<evidence type="ECO:0000313" key="2">
    <source>
        <dbReference type="EMBL" id="QEM81251.1"/>
    </source>
</evidence>
<organism evidence="2 3">
    <name type="scientific">Halomonas binhaiensis</name>
    <dbReference type="NCBI Taxonomy" id="2562282"/>
    <lineage>
        <taxon>Bacteria</taxon>
        <taxon>Pseudomonadati</taxon>
        <taxon>Pseudomonadota</taxon>
        <taxon>Gammaproteobacteria</taxon>
        <taxon>Oceanospirillales</taxon>
        <taxon>Halomonadaceae</taxon>
        <taxon>Halomonas</taxon>
    </lineage>
</organism>
<feature type="transmembrane region" description="Helical" evidence="1">
    <location>
        <begin position="314"/>
        <end position="335"/>
    </location>
</feature>
<feature type="transmembrane region" description="Helical" evidence="1">
    <location>
        <begin position="12"/>
        <end position="35"/>
    </location>
</feature>
<evidence type="ECO:0000313" key="3">
    <source>
        <dbReference type="Proteomes" id="UP000324285"/>
    </source>
</evidence>
<dbReference type="NCBIfam" id="TIGR03082">
    <property type="entry name" value="Gneg_AbrB_dup"/>
    <property type="match status" value="2"/>
</dbReference>
<accession>A0A5C1NE54</accession>
<evidence type="ECO:0000256" key="1">
    <source>
        <dbReference type="SAM" id="Phobius"/>
    </source>
</evidence>
<keyword evidence="1" id="KW-1133">Transmembrane helix</keyword>
<dbReference type="PANTHER" id="PTHR38457:SF1">
    <property type="entry name" value="REGULATOR ABRB-RELATED"/>
    <property type="match status" value="1"/>
</dbReference>
<dbReference type="InterPro" id="IPR017516">
    <property type="entry name" value="AbrB_dup"/>
</dbReference>
<dbReference type="InterPro" id="IPR007820">
    <property type="entry name" value="AbrB_fam"/>
</dbReference>
<dbReference type="AlphaFoldDB" id="A0A5C1NE54"/>
<dbReference type="GO" id="GO:0010468">
    <property type="term" value="P:regulation of gene expression"/>
    <property type="evidence" value="ECO:0007669"/>
    <property type="project" value="InterPro"/>
</dbReference>
<dbReference type="PIRSF" id="PIRSF038991">
    <property type="entry name" value="Protein_AbrB"/>
    <property type="match status" value="1"/>
</dbReference>
<dbReference type="EMBL" id="CP038437">
    <property type="protein sequence ID" value="QEM81251.1"/>
    <property type="molecule type" value="Genomic_DNA"/>
</dbReference>
<dbReference type="GO" id="GO:0016020">
    <property type="term" value="C:membrane"/>
    <property type="evidence" value="ECO:0007669"/>
    <property type="project" value="InterPro"/>
</dbReference>
<protein>
    <submittedName>
        <fullName evidence="2">AbrB family transcriptional regulator</fullName>
    </submittedName>
</protein>
<gene>
    <name evidence="2" type="ORF">E4T21_06665</name>
</gene>
<feature type="transmembrane region" description="Helical" evidence="1">
    <location>
        <begin position="288"/>
        <end position="308"/>
    </location>
</feature>
<dbReference type="OrthoDB" id="7157734at2"/>
<dbReference type="Pfam" id="PF05145">
    <property type="entry name" value="AbrB"/>
    <property type="match status" value="1"/>
</dbReference>
<feature type="transmembrane region" description="Helical" evidence="1">
    <location>
        <begin position="255"/>
        <end position="276"/>
    </location>
</feature>
<feature type="transmembrane region" description="Helical" evidence="1">
    <location>
        <begin position="141"/>
        <end position="160"/>
    </location>
</feature>
<keyword evidence="1" id="KW-0812">Transmembrane</keyword>
<reference evidence="2" key="1">
    <citation type="submission" date="2021-02" db="EMBL/GenBank/DDBJ databases">
        <title>Strain Y2R2, a novel species of the genus Halomonas.</title>
        <authorList>
            <person name="Huang H."/>
        </authorList>
    </citation>
    <scope>NUCLEOTIDE SEQUENCE</scope>
    <source>
        <strain evidence="2">Y2R2</strain>
    </source>
</reference>